<dbReference type="PANTHER" id="PTHR37418">
    <property type="entry name" value="3-KETO-5-AMINOHEXANOATE CLEAVAGE ENZYME-RELATED"/>
    <property type="match status" value="1"/>
</dbReference>
<evidence type="ECO:0000256" key="2">
    <source>
        <dbReference type="ARBA" id="ARBA00022679"/>
    </source>
</evidence>
<dbReference type="AlphaFoldDB" id="A0A0H2MHP1"/>
<evidence type="ECO:0000313" key="6">
    <source>
        <dbReference type="Proteomes" id="UP000035444"/>
    </source>
</evidence>
<dbReference type="OrthoDB" id="9805277at2"/>
<comment type="caution">
    <text evidence="5">The sequence shown here is derived from an EMBL/GenBank/DDBJ whole genome shotgun (WGS) entry which is preliminary data.</text>
</comment>
<dbReference type="InterPro" id="IPR008567">
    <property type="entry name" value="BKACE"/>
</dbReference>
<accession>A0A0H2MHP1</accession>
<dbReference type="PATRIC" id="fig|1489064.4.peg.2225"/>
<proteinExistence type="predicted"/>
<dbReference type="PANTHER" id="PTHR37418:SF2">
    <property type="entry name" value="3-KETO-5-AMINOHEXANOATE CLEAVAGE ENZYME"/>
    <property type="match status" value="1"/>
</dbReference>
<keyword evidence="6" id="KW-1185">Reference proteome</keyword>
<comment type="cofactor">
    <cofactor evidence="1">
        <name>Zn(2+)</name>
        <dbReference type="ChEBI" id="CHEBI:29105"/>
    </cofactor>
</comment>
<evidence type="ECO:0000256" key="4">
    <source>
        <dbReference type="ARBA" id="ARBA00022833"/>
    </source>
</evidence>
<keyword evidence="3" id="KW-0479">Metal-binding</keyword>
<dbReference type="GO" id="GO:0046872">
    <property type="term" value="F:metal ion binding"/>
    <property type="evidence" value="ECO:0007669"/>
    <property type="project" value="UniProtKB-KW"/>
</dbReference>
<dbReference type="Pfam" id="PF05853">
    <property type="entry name" value="BKACE"/>
    <property type="match status" value="1"/>
</dbReference>
<evidence type="ECO:0000313" key="5">
    <source>
        <dbReference type="EMBL" id="KLN61701.1"/>
    </source>
</evidence>
<keyword evidence="2" id="KW-0808">Transferase</keyword>
<reference evidence="5 6" key="1">
    <citation type="submission" date="2015-03" db="EMBL/GenBank/DDBJ databases">
        <title>Genome Sequence of Kiloniella spongiae MEBiC09566, isolated from a marine sponge.</title>
        <authorList>
            <person name="Shao Z."/>
            <person name="Wang L."/>
            <person name="Li X."/>
        </authorList>
    </citation>
    <scope>NUCLEOTIDE SEQUENCE [LARGE SCALE GENOMIC DNA]</scope>
    <source>
        <strain evidence="5 6">MEBiC09566</strain>
    </source>
</reference>
<dbReference type="GO" id="GO:0043720">
    <property type="term" value="F:3-keto-5-aminohexanoate cleavage activity"/>
    <property type="evidence" value="ECO:0007669"/>
    <property type="project" value="InterPro"/>
</dbReference>
<protein>
    <submittedName>
        <fullName evidence="5">NADPH:quinone reductase</fullName>
    </submittedName>
</protein>
<sequence>MPKTPKKTILTCAVTGNLTKPEQHPGLPITPKQIAEAALGAAKAGAAIVHLHVRDPATGKGSMDLNLYEEMVGLIRQKNQDVILNLTTGEGGRFIPSEDDPKIAAQGSTLCRPELRVAHVEKLKPEICTLDFNTMWSGEAVVINTPRNVEIMADRIYAAGTKPEIELFDVGDLNMTLDFLDKGILKAPTMMQIVMGVRYGILPTPQSLMYLVSQIPENTVWAAFGIGRHEFPILAQSFLLGGHVRVGMEDNLQIRKGELCRDNAQLVEKAADIIDHLGGTLATPDEARKILEL</sequence>
<dbReference type="InterPro" id="IPR013785">
    <property type="entry name" value="Aldolase_TIM"/>
</dbReference>
<evidence type="ECO:0000256" key="3">
    <source>
        <dbReference type="ARBA" id="ARBA00022723"/>
    </source>
</evidence>
<dbReference type="EMBL" id="LAQL01000003">
    <property type="protein sequence ID" value="KLN61701.1"/>
    <property type="molecule type" value="Genomic_DNA"/>
</dbReference>
<organism evidence="5 6">
    <name type="scientific">Kiloniella spongiae</name>
    <dbReference type="NCBI Taxonomy" id="1489064"/>
    <lineage>
        <taxon>Bacteria</taxon>
        <taxon>Pseudomonadati</taxon>
        <taxon>Pseudomonadota</taxon>
        <taxon>Alphaproteobacteria</taxon>
        <taxon>Rhodospirillales</taxon>
        <taxon>Kiloniellaceae</taxon>
        <taxon>Kiloniella</taxon>
    </lineage>
</organism>
<dbReference type="RefSeq" id="WP_047763036.1">
    <property type="nucleotide sequence ID" value="NZ_LAQL01000003.1"/>
</dbReference>
<dbReference type="Gene3D" id="3.20.20.70">
    <property type="entry name" value="Aldolase class I"/>
    <property type="match status" value="1"/>
</dbReference>
<evidence type="ECO:0000256" key="1">
    <source>
        <dbReference type="ARBA" id="ARBA00001947"/>
    </source>
</evidence>
<gene>
    <name evidence="5" type="ORF">WH96_05095</name>
</gene>
<dbReference type="STRING" id="1489064.WH96_05095"/>
<name>A0A0H2MHP1_9PROT</name>
<keyword evidence="4" id="KW-0862">Zinc</keyword>
<dbReference type="Proteomes" id="UP000035444">
    <property type="component" value="Unassembled WGS sequence"/>
</dbReference>